<evidence type="ECO:0000256" key="8">
    <source>
        <dbReference type="SAM" id="MobiDB-lite"/>
    </source>
</evidence>
<organism evidence="12 13">
    <name type="scientific">Tilletiopsis washingtonensis</name>
    <dbReference type="NCBI Taxonomy" id="58919"/>
    <lineage>
        <taxon>Eukaryota</taxon>
        <taxon>Fungi</taxon>
        <taxon>Dikarya</taxon>
        <taxon>Basidiomycota</taxon>
        <taxon>Ustilaginomycotina</taxon>
        <taxon>Exobasidiomycetes</taxon>
        <taxon>Entylomatales</taxon>
        <taxon>Entylomatales incertae sedis</taxon>
        <taxon>Tilletiopsis</taxon>
    </lineage>
</organism>
<dbReference type="InterPro" id="IPR027417">
    <property type="entry name" value="P-loop_NTPase"/>
</dbReference>
<feature type="transmembrane region" description="Helical" evidence="9">
    <location>
        <begin position="183"/>
        <end position="202"/>
    </location>
</feature>
<dbReference type="GO" id="GO:0005743">
    <property type="term" value="C:mitochondrial inner membrane"/>
    <property type="evidence" value="ECO:0007669"/>
    <property type="project" value="TreeGrafter"/>
</dbReference>
<keyword evidence="5" id="KW-0067">ATP-binding</keyword>
<dbReference type="InterPro" id="IPR036640">
    <property type="entry name" value="ABC1_TM_sf"/>
</dbReference>
<dbReference type="Gene3D" id="3.40.50.300">
    <property type="entry name" value="P-loop containing nucleotide triphosphate hydrolases"/>
    <property type="match status" value="2"/>
</dbReference>
<evidence type="ECO:0000259" key="11">
    <source>
        <dbReference type="PROSITE" id="PS50929"/>
    </source>
</evidence>
<reference evidence="12 13" key="1">
    <citation type="journal article" date="2018" name="Mol. Biol. Evol.">
        <title>Broad Genomic Sampling Reveals a Smut Pathogenic Ancestry of the Fungal Clade Ustilaginomycotina.</title>
        <authorList>
            <person name="Kijpornyongpan T."/>
            <person name="Mondo S.J."/>
            <person name="Barry K."/>
            <person name="Sandor L."/>
            <person name="Lee J."/>
            <person name="Lipzen A."/>
            <person name="Pangilinan J."/>
            <person name="LaButti K."/>
            <person name="Hainaut M."/>
            <person name="Henrissat B."/>
            <person name="Grigoriev I.V."/>
            <person name="Spatafora J.W."/>
            <person name="Aime M.C."/>
        </authorList>
    </citation>
    <scope>NUCLEOTIDE SEQUENCE [LARGE SCALE GENOMIC DNA]</scope>
    <source>
        <strain evidence="12 13">MCA 4186</strain>
    </source>
</reference>
<evidence type="ECO:0000256" key="4">
    <source>
        <dbReference type="ARBA" id="ARBA00022741"/>
    </source>
</evidence>
<evidence type="ECO:0000313" key="13">
    <source>
        <dbReference type="Proteomes" id="UP000245946"/>
    </source>
</evidence>
<dbReference type="CDD" id="cd03249">
    <property type="entry name" value="ABC_MTABC3_MDL1_MDL2"/>
    <property type="match status" value="1"/>
</dbReference>
<proteinExistence type="inferred from homology"/>
<feature type="compositionally biased region" description="Basic and acidic residues" evidence="8">
    <location>
        <begin position="459"/>
        <end position="470"/>
    </location>
</feature>
<evidence type="ECO:0000256" key="3">
    <source>
        <dbReference type="ARBA" id="ARBA00022692"/>
    </source>
</evidence>
<feature type="transmembrane region" description="Helical" evidence="9">
    <location>
        <begin position="859"/>
        <end position="883"/>
    </location>
</feature>
<feature type="transmembrane region" description="Helical" evidence="9">
    <location>
        <begin position="59"/>
        <end position="88"/>
    </location>
</feature>
<feature type="domain" description="ABC transmembrane type-1" evidence="11">
    <location>
        <begin position="64"/>
        <end position="347"/>
    </location>
</feature>
<name>A0A316Z3E7_9BASI</name>
<feature type="transmembrane region" description="Helical" evidence="9">
    <location>
        <begin position="1128"/>
        <end position="1147"/>
    </location>
</feature>
<dbReference type="CDD" id="cd18578">
    <property type="entry name" value="ABC_6TM_Pgp_ABCB1_D2_like"/>
    <property type="match status" value="1"/>
</dbReference>
<gene>
    <name evidence="12" type="ORF">FA09DRAFT_322046</name>
</gene>
<dbReference type="STRING" id="58919.A0A316Z3E7"/>
<keyword evidence="13" id="KW-1185">Reference proteome</keyword>
<dbReference type="Pfam" id="PF00005">
    <property type="entry name" value="ABC_tran"/>
    <property type="match status" value="3"/>
</dbReference>
<dbReference type="GO" id="GO:0015421">
    <property type="term" value="F:ABC-type oligopeptide transporter activity"/>
    <property type="evidence" value="ECO:0007669"/>
    <property type="project" value="TreeGrafter"/>
</dbReference>
<feature type="domain" description="ABC transporter" evidence="10">
    <location>
        <begin position="383"/>
        <end position="715"/>
    </location>
</feature>
<feature type="transmembrane region" description="Helical" evidence="9">
    <location>
        <begin position="294"/>
        <end position="312"/>
    </location>
</feature>
<dbReference type="CDD" id="cd18577">
    <property type="entry name" value="ABC_6TM_Pgp_ABCB1_D1_like"/>
    <property type="match status" value="1"/>
</dbReference>
<keyword evidence="7 9" id="KW-0472">Membrane</keyword>
<accession>A0A316Z3E7</accession>
<comment type="similarity">
    <text evidence="2">Belongs to the ABC transporter superfamily. ABCB family. Multidrug resistance exporter (TC 3.A.1.201) subfamily.</text>
</comment>
<dbReference type="InterPro" id="IPR017871">
    <property type="entry name" value="ABC_transporter-like_CS"/>
</dbReference>
<dbReference type="GO" id="GO:0005524">
    <property type="term" value="F:ATP binding"/>
    <property type="evidence" value="ECO:0007669"/>
    <property type="project" value="UniProtKB-KW"/>
</dbReference>
<dbReference type="RefSeq" id="XP_025596185.1">
    <property type="nucleotide sequence ID" value="XM_025741040.1"/>
</dbReference>
<dbReference type="PROSITE" id="PS50893">
    <property type="entry name" value="ABC_TRANSPORTER_2"/>
    <property type="match status" value="2"/>
</dbReference>
<dbReference type="GO" id="GO:0090374">
    <property type="term" value="P:oligopeptide export from mitochondrion"/>
    <property type="evidence" value="ECO:0007669"/>
    <property type="project" value="TreeGrafter"/>
</dbReference>
<evidence type="ECO:0000256" key="6">
    <source>
        <dbReference type="ARBA" id="ARBA00022989"/>
    </source>
</evidence>
<dbReference type="EMBL" id="KZ819302">
    <property type="protein sequence ID" value="PWN95906.1"/>
    <property type="molecule type" value="Genomic_DNA"/>
</dbReference>
<sequence>MVASPDAAPVPAPPQTQALLQTLHRHHSRLPGGLYLLSFCPPVPSPFSSPRAFVQHPGVLYACGFVSAVIAGMGILSLDILYGTVWTAGITGPGVTPEQIRSVSTRTAWIMAIVSGIYFIFCWLFLACFTAASAALTQRLRHAYIASVLSQDAAYHDRHGAGEVATHAGKECGTIRVALGEKLGFVVWSLSTLVSSVTVGFIKNSRVAGTLFALIPFCVILFSLLAMLTERIGGPMLRLEGRASSFLEECLGGVRVTQAFGMREHLVERFDHAMLKPLARLGMKRAAIRGGENGTFYTTLMLSYATAFFAIARFRGETGPSLTAFWNFLNSLFCLANIVPMLSALIDATTATNHLRRTIERVPLIDVRDPGGLRLPLEQPPSIELKNVVMAYPSRPNVPSLDGVSVTFPAGKVTALVGQSGSGKSTITELLMRAYDPLTANLRQASDEADDAADRAAMGEKLEPKEGEQKPKKKLFGGRTKSISSAEDPEKADEKTKPINEVPQVQGAGDVYLDGHDLRDLNLSWLRSQIAIVRQMPQITTASIFENVAAGLTGTELEYRPQDGGVEAMDASEKLRYEQIRERVSAALVKAQAFDFVSRLPSGMDTQVSGGKTGLLSGGQRQRIAIARALIREPKLLILDEGTSALDSQSEALIRDMLQEEQRRRGMTTILIAHRLSTIAHADQIVVMRNGRIIDRASTTDEASAHTQLMDPKRDNDVNLYRTMVLTQRHIATAENDNSIKTALAEETDEDETSSLELLDSDGVTTRVAAQSTRAPSQPSSSLQQRPVPLKHRTSRASDHPPVQLAGRGATTMAHVEQATAEEGLKGVSTEEEHAELKRQSKRERRRLLVHFGRLLRRYWFLFLVGLIGAILVGAAFPIAGWLTGGGVNALTIDRVTENDRRVRESNRYALYFFLLAMASLVLVTLHSCALEFASERLLRRLKRQSFAAVLLQEIGFFDAPENHAGSLTASVSSSPASVAAATGLTSSQLIVSCTNLVGSVILAFILSWKAAVVVLAPLVILFFSSWANVVMLERYESEVSVPAGKAASYVAENVDAMKEIAALGRELEVMRRFDEQARTEPKRTQYLIWGAGGFAISQMAVLAVSALIFYWAGARLYADGEILQTNLYALFEAGVIGVFSAGRLLTFVPDLGRALSAFRKIVGWSERKPRVAQLPLTDQPFTGIGDIVFSDVELRYPQRPDHPALTGLNLVIKSGQTHAFVGPSGAGKSTILQMVARFYDPAFGTLSVGGIDVRTVPVEVFREKIGLVSQDPVLISGSIGWNISLGSPDPASVTRAQLEEACEQACILDFIRSLPDGFDSDVGGKGAQLSGGQKQRLCIARALIRDPKILLLDEATSALDAEAEVSVQQALARASTGRTCVTIAHRLSTVRKAHCIHVVEDGHIIESGTHDELLARRGRYLELIEAQL</sequence>
<feature type="region of interest" description="Disordered" evidence="8">
    <location>
        <begin position="459"/>
        <end position="503"/>
    </location>
</feature>
<dbReference type="OrthoDB" id="6500128at2759"/>
<dbReference type="InterPro" id="IPR039421">
    <property type="entry name" value="Type_1_exporter"/>
</dbReference>
<dbReference type="PROSITE" id="PS00211">
    <property type="entry name" value="ABC_TRANSPORTER_1"/>
    <property type="match status" value="2"/>
</dbReference>
<evidence type="ECO:0000256" key="9">
    <source>
        <dbReference type="SAM" id="Phobius"/>
    </source>
</evidence>
<dbReference type="PANTHER" id="PTHR43394">
    <property type="entry name" value="ATP-DEPENDENT PERMEASE MDL1, MITOCHONDRIAL"/>
    <property type="match status" value="1"/>
</dbReference>
<evidence type="ECO:0000256" key="2">
    <source>
        <dbReference type="ARBA" id="ARBA00007577"/>
    </source>
</evidence>
<feature type="compositionally biased region" description="Basic and acidic residues" evidence="8">
    <location>
        <begin position="488"/>
        <end position="498"/>
    </location>
</feature>
<feature type="domain" description="ABC transporter" evidence="10">
    <location>
        <begin position="1188"/>
        <end position="1427"/>
    </location>
</feature>
<dbReference type="Proteomes" id="UP000245946">
    <property type="component" value="Unassembled WGS sequence"/>
</dbReference>
<feature type="region of interest" description="Disordered" evidence="8">
    <location>
        <begin position="760"/>
        <end position="807"/>
    </location>
</feature>
<dbReference type="GeneID" id="37268584"/>
<evidence type="ECO:0000313" key="12">
    <source>
        <dbReference type="EMBL" id="PWN95906.1"/>
    </source>
</evidence>
<dbReference type="SMART" id="SM00382">
    <property type="entry name" value="AAA"/>
    <property type="match status" value="2"/>
</dbReference>
<keyword evidence="3 9" id="KW-0812">Transmembrane</keyword>
<feature type="transmembrane region" description="Helical" evidence="9">
    <location>
        <begin position="909"/>
        <end position="934"/>
    </location>
</feature>
<comment type="subcellular location">
    <subcellularLocation>
        <location evidence="1">Membrane</location>
        <topology evidence="1">Multi-pass membrane protein</topology>
    </subcellularLocation>
</comment>
<keyword evidence="12" id="KW-0378">Hydrolase</keyword>
<dbReference type="Gene3D" id="1.20.1560.10">
    <property type="entry name" value="ABC transporter type 1, transmembrane domain"/>
    <property type="match status" value="3"/>
</dbReference>
<keyword evidence="4" id="KW-0547">Nucleotide-binding</keyword>
<dbReference type="Pfam" id="PF00664">
    <property type="entry name" value="ABC_membrane"/>
    <property type="match status" value="2"/>
</dbReference>
<dbReference type="InterPro" id="IPR003439">
    <property type="entry name" value="ABC_transporter-like_ATP-bd"/>
</dbReference>
<evidence type="ECO:0000256" key="5">
    <source>
        <dbReference type="ARBA" id="ARBA00022840"/>
    </source>
</evidence>
<evidence type="ECO:0000259" key="10">
    <source>
        <dbReference type="PROSITE" id="PS50893"/>
    </source>
</evidence>
<feature type="domain" description="ABC transmembrane type-1" evidence="11">
    <location>
        <begin position="864"/>
        <end position="1154"/>
    </location>
</feature>
<dbReference type="GO" id="GO:0016887">
    <property type="term" value="F:ATP hydrolysis activity"/>
    <property type="evidence" value="ECO:0007669"/>
    <property type="project" value="InterPro"/>
</dbReference>
<feature type="transmembrane region" description="Helical" evidence="9">
    <location>
        <begin position="208"/>
        <end position="228"/>
    </location>
</feature>
<evidence type="ECO:0000256" key="1">
    <source>
        <dbReference type="ARBA" id="ARBA00004141"/>
    </source>
</evidence>
<dbReference type="InterPro" id="IPR003593">
    <property type="entry name" value="AAA+_ATPase"/>
</dbReference>
<feature type="transmembrane region" description="Helical" evidence="9">
    <location>
        <begin position="1087"/>
        <end position="1113"/>
    </location>
</feature>
<dbReference type="PROSITE" id="PS50929">
    <property type="entry name" value="ABC_TM1F"/>
    <property type="match status" value="2"/>
</dbReference>
<protein>
    <submittedName>
        <fullName evidence="12">P-loop containing nucleoside triphosphate hydrolase protein</fullName>
    </submittedName>
</protein>
<dbReference type="SUPFAM" id="SSF90123">
    <property type="entry name" value="ABC transporter transmembrane region"/>
    <property type="match status" value="2"/>
</dbReference>
<dbReference type="SUPFAM" id="SSF52540">
    <property type="entry name" value="P-loop containing nucleoside triphosphate hydrolases"/>
    <property type="match status" value="2"/>
</dbReference>
<feature type="compositionally biased region" description="Low complexity" evidence="8">
    <location>
        <begin position="776"/>
        <end position="788"/>
    </location>
</feature>
<dbReference type="PANTHER" id="PTHR43394:SF27">
    <property type="entry name" value="ATP-DEPENDENT TRANSLOCASE ABCB1-LIKE"/>
    <property type="match status" value="1"/>
</dbReference>
<evidence type="ECO:0000256" key="7">
    <source>
        <dbReference type="ARBA" id="ARBA00023136"/>
    </source>
</evidence>
<keyword evidence="6 9" id="KW-1133">Transmembrane helix</keyword>
<feature type="transmembrane region" description="Helical" evidence="9">
    <location>
        <begin position="324"/>
        <end position="346"/>
    </location>
</feature>
<dbReference type="FunFam" id="3.40.50.300:FF:000913">
    <property type="entry name" value="ABC multidrug transporter SitT"/>
    <property type="match status" value="1"/>
</dbReference>
<dbReference type="InterPro" id="IPR011527">
    <property type="entry name" value="ABC1_TM_dom"/>
</dbReference>
<feature type="transmembrane region" description="Helical" evidence="9">
    <location>
        <begin position="108"/>
        <end position="132"/>
    </location>
</feature>